<evidence type="ECO:0000313" key="3">
    <source>
        <dbReference type="Proteomes" id="UP000248863"/>
    </source>
</evidence>
<gene>
    <name evidence="2" type="ORF">CH338_07275</name>
</gene>
<accession>A0A327KP32</accession>
<dbReference type="EMBL" id="NPEU01000050">
    <property type="protein sequence ID" value="RAI40121.1"/>
    <property type="molecule type" value="Genomic_DNA"/>
</dbReference>
<protein>
    <submittedName>
        <fullName evidence="2">Uncharacterized protein</fullName>
    </submittedName>
</protein>
<dbReference type="Proteomes" id="UP000248863">
    <property type="component" value="Unassembled WGS sequence"/>
</dbReference>
<keyword evidence="3" id="KW-1185">Reference proteome</keyword>
<proteinExistence type="predicted"/>
<evidence type="ECO:0000313" key="2">
    <source>
        <dbReference type="EMBL" id="RAI40121.1"/>
    </source>
</evidence>
<sequence>MLGFDPAGGVTSLPVWGTGLVAVLAVVGAVAAWRRSGAGALVAGIAALIVAAVAAGVAVTTGMMLHERVAERRALEQRVADLAARVLVPGSPLACLDGLVATPGEAACEAALFARPETAAAAVSYVAAQVDLFIQAAPRVAGDAAAVRALLPLKRALVADRFGIVAHVLALRAGCSSDFCPPLALFEQPDRLRGHLRERPFDAILARHAAGWRAGGDAEGAPVGAHGG</sequence>
<keyword evidence="1" id="KW-0472">Membrane</keyword>
<comment type="caution">
    <text evidence="2">The sequence shown here is derived from an EMBL/GenBank/DDBJ whole genome shotgun (WGS) entry which is preliminary data.</text>
</comment>
<keyword evidence="1" id="KW-0812">Transmembrane</keyword>
<keyword evidence="1" id="KW-1133">Transmembrane helix</keyword>
<feature type="non-terminal residue" evidence="2">
    <location>
        <position position="228"/>
    </location>
</feature>
<organism evidence="2 3">
    <name type="scientific">Rhodoplanes elegans</name>
    <dbReference type="NCBI Taxonomy" id="29408"/>
    <lineage>
        <taxon>Bacteria</taxon>
        <taxon>Pseudomonadati</taxon>
        <taxon>Pseudomonadota</taxon>
        <taxon>Alphaproteobacteria</taxon>
        <taxon>Hyphomicrobiales</taxon>
        <taxon>Nitrobacteraceae</taxon>
        <taxon>Rhodoplanes</taxon>
    </lineage>
</organism>
<reference evidence="2 3" key="1">
    <citation type="submission" date="2017-07" db="EMBL/GenBank/DDBJ databases">
        <title>Draft Genome Sequences of Select Purple Nonsulfur Bacteria.</title>
        <authorList>
            <person name="Lasarre B."/>
            <person name="Mckinlay J.B."/>
        </authorList>
    </citation>
    <scope>NUCLEOTIDE SEQUENCE [LARGE SCALE GENOMIC DNA]</scope>
    <source>
        <strain evidence="2 3">DSM 11907</strain>
    </source>
</reference>
<name>A0A327KP32_9BRAD</name>
<evidence type="ECO:0000256" key="1">
    <source>
        <dbReference type="SAM" id="Phobius"/>
    </source>
</evidence>
<feature type="transmembrane region" description="Helical" evidence="1">
    <location>
        <begin position="40"/>
        <end position="65"/>
    </location>
</feature>
<dbReference type="AlphaFoldDB" id="A0A327KP32"/>
<feature type="transmembrane region" description="Helical" evidence="1">
    <location>
        <begin position="15"/>
        <end position="33"/>
    </location>
</feature>